<evidence type="ECO:0000256" key="7">
    <source>
        <dbReference type="SAM" id="MobiDB-lite"/>
    </source>
</evidence>
<reference evidence="8" key="1">
    <citation type="submission" date="2022-07" db="EMBL/GenBank/DDBJ databases">
        <title>Phylogenomic reconstructions and comparative analyses of Kickxellomycotina fungi.</title>
        <authorList>
            <person name="Reynolds N.K."/>
            <person name="Stajich J.E."/>
            <person name="Barry K."/>
            <person name="Grigoriev I.V."/>
            <person name="Crous P."/>
            <person name="Smith M.E."/>
        </authorList>
    </citation>
    <scope>NUCLEOTIDE SEQUENCE</scope>
    <source>
        <strain evidence="8">RSA 1196</strain>
    </source>
</reference>
<organism evidence="8 9">
    <name type="scientific">Dispira parvispora</name>
    <dbReference type="NCBI Taxonomy" id="1520584"/>
    <lineage>
        <taxon>Eukaryota</taxon>
        <taxon>Fungi</taxon>
        <taxon>Fungi incertae sedis</taxon>
        <taxon>Zoopagomycota</taxon>
        <taxon>Kickxellomycotina</taxon>
        <taxon>Dimargaritomycetes</taxon>
        <taxon>Dimargaritales</taxon>
        <taxon>Dimargaritaceae</taxon>
        <taxon>Dispira</taxon>
    </lineage>
</organism>
<dbReference type="GO" id="GO:0005634">
    <property type="term" value="C:nucleus"/>
    <property type="evidence" value="ECO:0007669"/>
    <property type="project" value="TreeGrafter"/>
</dbReference>
<accession>A0A9W8AQS5</accession>
<dbReference type="Proteomes" id="UP001150925">
    <property type="component" value="Unassembled WGS sequence"/>
</dbReference>
<dbReference type="GO" id="GO:0001734">
    <property type="term" value="F:mRNA m(6)A methyltransferase activity"/>
    <property type="evidence" value="ECO:0007669"/>
    <property type="project" value="UniProtKB-EC"/>
</dbReference>
<keyword evidence="9" id="KW-1185">Reference proteome</keyword>
<evidence type="ECO:0000256" key="1">
    <source>
        <dbReference type="ARBA" id="ARBA00012160"/>
    </source>
</evidence>
<dbReference type="SUPFAM" id="SSF53335">
    <property type="entry name" value="S-adenosyl-L-methionine-dependent methyltransferases"/>
    <property type="match status" value="1"/>
</dbReference>
<evidence type="ECO:0000256" key="5">
    <source>
        <dbReference type="ARBA" id="ARBA00048957"/>
    </source>
</evidence>
<comment type="similarity">
    <text evidence="6">Belongs to the MT-A70-like family.</text>
</comment>
<gene>
    <name evidence="8" type="primary">IME4</name>
    <name evidence="8" type="ORF">IWQ62_005529</name>
</gene>
<comment type="caution">
    <text evidence="8">The sequence shown here is derived from an EMBL/GenBank/DDBJ whole genome shotgun (WGS) entry which is preliminary data.</text>
</comment>
<dbReference type="OrthoDB" id="10262526at2759"/>
<evidence type="ECO:0000313" key="8">
    <source>
        <dbReference type="EMBL" id="KAJ1955437.1"/>
    </source>
</evidence>
<dbReference type="AlphaFoldDB" id="A0A9W8AQS5"/>
<dbReference type="PROSITE" id="PS51143">
    <property type="entry name" value="MT_A70"/>
    <property type="match status" value="1"/>
</dbReference>
<dbReference type="PANTHER" id="PTHR12829:SF7">
    <property type="entry name" value="N6-ADENOSINE-METHYLTRANSFERASE CATALYTIC SUBUNIT"/>
    <property type="match status" value="1"/>
</dbReference>
<keyword evidence="2 8" id="KW-0489">Methyltransferase</keyword>
<dbReference type="Pfam" id="PF05063">
    <property type="entry name" value="MT-A70"/>
    <property type="match status" value="1"/>
</dbReference>
<proteinExistence type="inferred from homology"/>
<dbReference type="PANTHER" id="PTHR12829">
    <property type="entry name" value="N6-ADENOSINE-METHYLTRANSFERASE"/>
    <property type="match status" value="1"/>
</dbReference>
<dbReference type="GO" id="GO:0032259">
    <property type="term" value="P:methylation"/>
    <property type="evidence" value="ECO:0007669"/>
    <property type="project" value="UniProtKB-KW"/>
</dbReference>
<comment type="catalytic activity">
    <reaction evidence="5">
        <text>an adenosine in mRNA + S-adenosyl-L-methionine = an N(6)-methyladenosine in mRNA + S-adenosyl-L-homocysteine + H(+)</text>
        <dbReference type="Rhea" id="RHEA:55584"/>
        <dbReference type="Rhea" id="RHEA-COMP:12414"/>
        <dbReference type="Rhea" id="RHEA-COMP:12417"/>
        <dbReference type="ChEBI" id="CHEBI:15378"/>
        <dbReference type="ChEBI" id="CHEBI:57856"/>
        <dbReference type="ChEBI" id="CHEBI:59789"/>
        <dbReference type="ChEBI" id="CHEBI:74411"/>
        <dbReference type="ChEBI" id="CHEBI:74449"/>
        <dbReference type="EC" id="2.1.1.348"/>
    </reaction>
</comment>
<dbReference type="EMBL" id="JANBPY010002336">
    <property type="protein sequence ID" value="KAJ1955437.1"/>
    <property type="molecule type" value="Genomic_DNA"/>
</dbReference>
<keyword evidence="4" id="KW-0949">S-adenosyl-L-methionine</keyword>
<evidence type="ECO:0000256" key="6">
    <source>
        <dbReference type="PROSITE-ProRule" id="PRU00489"/>
    </source>
</evidence>
<dbReference type="InterPro" id="IPR029063">
    <property type="entry name" value="SAM-dependent_MTases_sf"/>
</dbReference>
<dbReference type="InterPro" id="IPR007757">
    <property type="entry name" value="MT-A70-like"/>
</dbReference>
<evidence type="ECO:0000256" key="4">
    <source>
        <dbReference type="ARBA" id="ARBA00022691"/>
    </source>
</evidence>
<dbReference type="EC" id="2.1.1.348" evidence="1"/>
<evidence type="ECO:0000313" key="9">
    <source>
        <dbReference type="Proteomes" id="UP001150925"/>
    </source>
</evidence>
<sequence length="408" mass="46158">MSLSTSPKDPPQNAEPTALGSPWQVPQTERRLAQRSPPPEVLQAWPNPNQPPRSSIPVENLYTSKPFREVCPHVLRDRCVRARSGQSDTCHKLHFRPVIKPHTDPSLGDCSYLNTCHRMETCRYLHYTREEQQPEVESKPEVNVDLVSPLSTLTLSEKDNITGSALSTSPEPSGPVVLPPQWINCDVRQLDFQALGKFSIIMADPPWDIHMSLPYGTLSDDEIKSMKIGELQDDGLIFLWVTGRAMELGRECLSLWGYERVNEIVWIKINQLQRLIRTGRTGHWLNHSKEHCLVGVKGNPHPWLHCGLDCDVIVSEVRETSRKPDQVYGMIDRLSPGTRKLEVFGRNHNTRPGWMTLGNQLNGVCVYEPTVVNQYNTRYPNTPIPLTPVPTDYIPPTIPMPHAPSSDE</sequence>
<keyword evidence="3 8" id="KW-0808">Transferase</keyword>
<feature type="region of interest" description="Disordered" evidence="7">
    <location>
        <begin position="1"/>
        <end position="58"/>
    </location>
</feature>
<evidence type="ECO:0000256" key="2">
    <source>
        <dbReference type="ARBA" id="ARBA00022603"/>
    </source>
</evidence>
<dbReference type="GO" id="GO:0036396">
    <property type="term" value="C:RNA N6-methyladenosine methyltransferase complex"/>
    <property type="evidence" value="ECO:0007669"/>
    <property type="project" value="TreeGrafter"/>
</dbReference>
<evidence type="ECO:0000256" key="3">
    <source>
        <dbReference type="ARBA" id="ARBA00022679"/>
    </source>
</evidence>
<name>A0A9W8AQS5_9FUNG</name>
<protein>
    <recommendedName>
        <fullName evidence="1">mRNA m(6)A methyltransferase</fullName>
        <ecNumber evidence="1">2.1.1.348</ecNumber>
    </recommendedName>
</protein>